<dbReference type="PANTHER" id="PTHR43372">
    <property type="entry name" value="FATTY-ACID AMIDE HYDROLASE"/>
    <property type="match status" value="1"/>
</dbReference>
<evidence type="ECO:0000313" key="5">
    <source>
        <dbReference type="Proteomes" id="UP000719412"/>
    </source>
</evidence>
<dbReference type="InterPro" id="IPR052739">
    <property type="entry name" value="FAAH2"/>
</dbReference>
<accession>A0A8J6H6E6</accession>
<dbReference type="AlphaFoldDB" id="A0A8J6H6E6"/>
<protein>
    <recommendedName>
        <fullName evidence="3">Amidase domain-containing protein</fullName>
    </recommendedName>
</protein>
<evidence type="ECO:0000259" key="3">
    <source>
        <dbReference type="Pfam" id="PF01425"/>
    </source>
</evidence>
<sequence>MNFAVRFLVLLLHVLYVLITPILWLKSRRKKQTIPTISDGLLKISATELAAKIRKREVSSEQVCTAYIKRIKEVNPFLNAIVEERFESALQDARNIDSYLRESLESEEELEKTRPLLGVPLTVKESCSLEGLSLCGGTLSRAGIKASTDSEVVAKLKASGAVALLVSNTPEICLSWESNNFITGRTNNPYDTTRTSSGSSGGERALL</sequence>
<dbReference type="GO" id="GO:0012505">
    <property type="term" value="C:endomembrane system"/>
    <property type="evidence" value="ECO:0007669"/>
    <property type="project" value="TreeGrafter"/>
</dbReference>
<proteinExistence type="predicted"/>
<evidence type="ECO:0000256" key="1">
    <source>
        <dbReference type="SAM" id="MobiDB-lite"/>
    </source>
</evidence>
<feature type="region of interest" description="Disordered" evidence="1">
    <location>
        <begin position="185"/>
        <end position="207"/>
    </location>
</feature>
<feature type="domain" description="Amidase" evidence="3">
    <location>
        <begin position="63"/>
        <end position="206"/>
    </location>
</feature>
<keyword evidence="5" id="KW-1185">Reference proteome</keyword>
<feature type="transmembrane region" description="Helical" evidence="2">
    <location>
        <begin position="6"/>
        <end position="25"/>
    </location>
</feature>
<feature type="compositionally biased region" description="Polar residues" evidence="1">
    <location>
        <begin position="185"/>
        <end position="195"/>
    </location>
</feature>
<gene>
    <name evidence="4" type="ORF">GEV33_013875</name>
</gene>
<keyword evidence="2" id="KW-1133">Transmembrane helix</keyword>
<organism evidence="4 5">
    <name type="scientific">Tenebrio molitor</name>
    <name type="common">Yellow mealworm beetle</name>
    <dbReference type="NCBI Taxonomy" id="7067"/>
    <lineage>
        <taxon>Eukaryota</taxon>
        <taxon>Metazoa</taxon>
        <taxon>Ecdysozoa</taxon>
        <taxon>Arthropoda</taxon>
        <taxon>Hexapoda</taxon>
        <taxon>Insecta</taxon>
        <taxon>Pterygota</taxon>
        <taxon>Neoptera</taxon>
        <taxon>Endopterygota</taxon>
        <taxon>Coleoptera</taxon>
        <taxon>Polyphaga</taxon>
        <taxon>Cucujiformia</taxon>
        <taxon>Tenebrionidae</taxon>
        <taxon>Tenebrio</taxon>
    </lineage>
</organism>
<evidence type="ECO:0000256" key="2">
    <source>
        <dbReference type="SAM" id="Phobius"/>
    </source>
</evidence>
<dbReference type="PANTHER" id="PTHR43372:SF3">
    <property type="entry name" value="AT07710P-RELATED"/>
    <property type="match status" value="1"/>
</dbReference>
<keyword evidence="2" id="KW-0812">Transmembrane</keyword>
<dbReference type="Gene3D" id="3.90.1300.10">
    <property type="entry name" value="Amidase signature (AS) domain"/>
    <property type="match status" value="1"/>
</dbReference>
<dbReference type="Proteomes" id="UP000719412">
    <property type="component" value="Unassembled WGS sequence"/>
</dbReference>
<keyword evidence="2" id="KW-0472">Membrane</keyword>
<evidence type="ECO:0000313" key="4">
    <source>
        <dbReference type="EMBL" id="KAH0808918.1"/>
    </source>
</evidence>
<name>A0A8J6H6E6_TENMO</name>
<reference evidence="4" key="2">
    <citation type="submission" date="2021-08" db="EMBL/GenBank/DDBJ databases">
        <authorList>
            <person name="Eriksson T."/>
        </authorList>
    </citation>
    <scope>NUCLEOTIDE SEQUENCE</scope>
    <source>
        <strain evidence="4">Stoneville</strain>
        <tissue evidence="4">Whole head</tissue>
    </source>
</reference>
<dbReference type="SUPFAM" id="SSF75304">
    <property type="entry name" value="Amidase signature (AS) enzymes"/>
    <property type="match status" value="1"/>
</dbReference>
<dbReference type="InterPro" id="IPR023631">
    <property type="entry name" value="Amidase_dom"/>
</dbReference>
<dbReference type="InterPro" id="IPR036928">
    <property type="entry name" value="AS_sf"/>
</dbReference>
<dbReference type="Pfam" id="PF01425">
    <property type="entry name" value="Amidase"/>
    <property type="match status" value="1"/>
</dbReference>
<reference evidence="4" key="1">
    <citation type="journal article" date="2020" name="J Insects Food Feed">
        <title>The yellow mealworm (Tenebrio molitor) genome: a resource for the emerging insects as food and feed industry.</title>
        <authorList>
            <person name="Eriksson T."/>
            <person name="Andere A."/>
            <person name="Kelstrup H."/>
            <person name="Emery V."/>
            <person name="Picard C."/>
        </authorList>
    </citation>
    <scope>NUCLEOTIDE SEQUENCE</scope>
    <source>
        <strain evidence="4">Stoneville</strain>
        <tissue evidence="4">Whole head</tissue>
    </source>
</reference>
<dbReference type="EMBL" id="JABDTM020028454">
    <property type="protein sequence ID" value="KAH0808918.1"/>
    <property type="molecule type" value="Genomic_DNA"/>
</dbReference>
<comment type="caution">
    <text evidence="4">The sequence shown here is derived from an EMBL/GenBank/DDBJ whole genome shotgun (WGS) entry which is preliminary data.</text>
</comment>